<keyword evidence="3" id="KW-1185">Reference proteome</keyword>
<proteinExistence type="predicted"/>
<dbReference type="EMBL" id="NKCL01000281">
    <property type="protein sequence ID" value="RSL76708.1"/>
    <property type="molecule type" value="Genomic_DNA"/>
</dbReference>
<evidence type="ECO:0000256" key="1">
    <source>
        <dbReference type="SAM" id="MobiDB-lite"/>
    </source>
</evidence>
<dbReference type="Proteomes" id="UP000287972">
    <property type="component" value="Unassembled WGS sequence"/>
</dbReference>
<dbReference type="AlphaFoldDB" id="A0A428RGR2"/>
<feature type="compositionally biased region" description="Low complexity" evidence="1">
    <location>
        <begin position="74"/>
        <end position="89"/>
    </location>
</feature>
<reference evidence="2 3" key="1">
    <citation type="submission" date="2017-06" db="EMBL/GenBank/DDBJ databases">
        <title>Comparative genomic analysis of Ambrosia Fusariam Clade fungi.</title>
        <authorList>
            <person name="Stajich J.E."/>
            <person name="Carrillo J."/>
            <person name="Kijimoto T."/>
            <person name="Eskalen A."/>
            <person name="O'Donnell K."/>
            <person name="Kasson M."/>
        </authorList>
    </citation>
    <scope>NUCLEOTIDE SEQUENCE [LARGE SCALE GENOMIC DNA]</scope>
    <source>
        <strain evidence="2 3">NRRL62606</strain>
    </source>
</reference>
<sequence length="109" mass="11696">MLPPPPNLDRLLALQEEYLAPKELGLPGGIATEEELVWAEKDSPVKGEFITEGPWPSLAAAVTTASSTPPPPAYDAAPVVSSAGSPPSIARRRRRRLIRRFLSCFSSSS</sequence>
<comment type="caution">
    <text evidence="2">The sequence shown here is derived from an EMBL/GenBank/DDBJ whole genome shotgun (WGS) entry which is preliminary data.</text>
</comment>
<name>A0A428RGR2_9HYPO</name>
<accession>A0A428RGR2</accession>
<gene>
    <name evidence="2" type="ORF">CEP51_009711</name>
</gene>
<evidence type="ECO:0000313" key="3">
    <source>
        <dbReference type="Proteomes" id="UP000287972"/>
    </source>
</evidence>
<feature type="region of interest" description="Disordered" evidence="1">
    <location>
        <begin position="62"/>
        <end position="91"/>
    </location>
</feature>
<protein>
    <submittedName>
        <fullName evidence="2">Uncharacterized protein</fullName>
    </submittedName>
</protein>
<evidence type="ECO:0000313" key="2">
    <source>
        <dbReference type="EMBL" id="RSL76708.1"/>
    </source>
</evidence>
<organism evidence="2 3">
    <name type="scientific">Fusarium floridanum</name>
    <dbReference type="NCBI Taxonomy" id="1325733"/>
    <lineage>
        <taxon>Eukaryota</taxon>
        <taxon>Fungi</taxon>
        <taxon>Dikarya</taxon>
        <taxon>Ascomycota</taxon>
        <taxon>Pezizomycotina</taxon>
        <taxon>Sordariomycetes</taxon>
        <taxon>Hypocreomycetidae</taxon>
        <taxon>Hypocreales</taxon>
        <taxon>Nectriaceae</taxon>
        <taxon>Fusarium</taxon>
        <taxon>Fusarium solani species complex</taxon>
    </lineage>
</organism>